<gene>
    <name evidence="1" type="ORF">LOK49_LG07G03366</name>
</gene>
<keyword evidence="2" id="KW-1185">Reference proteome</keyword>
<evidence type="ECO:0000313" key="1">
    <source>
        <dbReference type="EMBL" id="KAI8006684.1"/>
    </source>
</evidence>
<dbReference type="EMBL" id="CM045764">
    <property type="protein sequence ID" value="KAI8006684.1"/>
    <property type="molecule type" value="Genomic_DNA"/>
</dbReference>
<reference evidence="1 2" key="1">
    <citation type="journal article" date="2022" name="Plant J.">
        <title>Chromosome-level genome of Camellia lanceoleosa provides a valuable resource for understanding genome evolution and self-incompatibility.</title>
        <authorList>
            <person name="Gong W."/>
            <person name="Xiao S."/>
            <person name="Wang L."/>
            <person name="Liao Z."/>
            <person name="Chang Y."/>
            <person name="Mo W."/>
            <person name="Hu G."/>
            <person name="Li W."/>
            <person name="Zhao G."/>
            <person name="Zhu H."/>
            <person name="Hu X."/>
            <person name="Ji K."/>
            <person name="Xiang X."/>
            <person name="Song Q."/>
            <person name="Yuan D."/>
            <person name="Jin S."/>
            <person name="Zhang L."/>
        </authorList>
    </citation>
    <scope>NUCLEOTIDE SEQUENCE [LARGE SCALE GENOMIC DNA]</scope>
    <source>
        <strain evidence="1">SQ_2022a</strain>
    </source>
</reference>
<accession>A0ACC0H135</accession>
<organism evidence="1 2">
    <name type="scientific">Camellia lanceoleosa</name>
    <dbReference type="NCBI Taxonomy" id="1840588"/>
    <lineage>
        <taxon>Eukaryota</taxon>
        <taxon>Viridiplantae</taxon>
        <taxon>Streptophyta</taxon>
        <taxon>Embryophyta</taxon>
        <taxon>Tracheophyta</taxon>
        <taxon>Spermatophyta</taxon>
        <taxon>Magnoliopsida</taxon>
        <taxon>eudicotyledons</taxon>
        <taxon>Gunneridae</taxon>
        <taxon>Pentapetalae</taxon>
        <taxon>asterids</taxon>
        <taxon>Ericales</taxon>
        <taxon>Theaceae</taxon>
        <taxon>Camellia</taxon>
    </lineage>
</organism>
<name>A0ACC0H135_9ERIC</name>
<protein>
    <submittedName>
        <fullName evidence="1">Polyadenylate-binding protein-interacting protein 4</fullName>
    </submittedName>
</protein>
<comment type="caution">
    <text evidence="1">The sequence shown here is derived from an EMBL/GenBank/DDBJ whole genome shotgun (WGS) entry which is preliminary data.</text>
</comment>
<evidence type="ECO:0000313" key="2">
    <source>
        <dbReference type="Proteomes" id="UP001060215"/>
    </source>
</evidence>
<dbReference type="Proteomes" id="UP001060215">
    <property type="component" value="Chromosome 7"/>
</dbReference>
<sequence>MGCRNREFSGEERAVQASLSDALLFTTMCIIGLPVDVHVKDGSIYSGIFHTACVENDYGVVLKKARMTKKGNCDANVASGDVIETLVVVSEDLVQVVAKGILLPGNGVACNVAGDYVGDIADTIPSLECADREVKMEKSSKTNTDRMQTSKTRRTPHTENGITHRFTGTKVCHVGNPLEVEHGKSDGIRPVKKDEASSALVNGRQVGDGRSQGKQFDYEAKSDFQKKEPTHEVQGSGSSFDACFTQSKAVEGILSDMSSKLLPNSAPSDHPLPSIGELNNQCQDRHTSEENAYSNAISSAVSTSDTSFVKGNTESRVSSSSTLTEMVPPRSSHLASKEFKLNPGAKVFCPSFANHRSVTPPAVPTVANVAYIPDNFPMVPIASAQPEVEINPFVPRSSLPVKFVPYGNLVAGSGISDSQYSQPIIGHIGNRTQPVRYDGQHHHSIQAGPAYMHPNSQNVMVGRLGQLIYMHPFSHDVNQGAAPFSQVSNRHLLTPHQGHLPKHQGNAAAQALQLCVTPPFIAGQQPFAAAQSHIPLPQPPFPVIRSIPVPGSNGLFSTKFP</sequence>
<proteinExistence type="predicted"/>